<proteinExistence type="predicted"/>
<sequence length="140" mass="15163">MVLMGAICIPESEGYTQLVGCLRSMITRTVECMGKCHEHHACPVPTPQPTDASRESSIAIEFIRSIAIKFKECTCRDCAVCAGKCLISVGLGEEHCNLITVVVDIAQMFGAPPPLMNDTKSILFSIVTTIMRAAKFIEAV</sequence>
<protein>
    <submittedName>
        <fullName evidence="1">Uncharacterized protein</fullName>
    </submittedName>
</protein>
<reference evidence="1 2" key="1">
    <citation type="submission" date="2024-11" db="EMBL/GenBank/DDBJ databases">
        <title>Adaptive evolution of stress response genes in parasites aligns with host niche diversity.</title>
        <authorList>
            <person name="Hahn C."/>
            <person name="Resl P."/>
        </authorList>
    </citation>
    <scope>NUCLEOTIDE SEQUENCE [LARGE SCALE GENOMIC DNA]</scope>
    <source>
        <strain evidence="1">EGGRZ-B1_66</strain>
        <tissue evidence="1">Body</tissue>
    </source>
</reference>
<gene>
    <name evidence="1" type="ORF">Ciccas_003714</name>
</gene>
<evidence type="ECO:0000313" key="2">
    <source>
        <dbReference type="Proteomes" id="UP001626550"/>
    </source>
</evidence>
<evidence type="ECO:0000313" key="1">
    <source>
        <dbReference type="EMBL" id="KAL3317625.1"/>
    </source>
</evidence>
<keyword evidence="2" id="KW-1185">Reference proteome</keyword>
<comment type="caution">
    <text evidence="1">The sequence shown here is derived from an EMBL/GenBank/DDBJ whole genome shotgun (WGS) entry which is preliminary data.</text>
</comment>
<dbReference type="Proteomes" id="UP001626550">
    <property type="component" value="Unassembled WGS sequence"/>
</dbReference>
<name>A0ABD2QDL4_9PLAT</name>
<dbReference type="AlphaFoldDB" id="A0ABD2QDL4"/>
<accession>A0ABD2QDL4</accession>
<dbReference type="EMBL" id="JBJKFK010000353">
    <property type="protein sequence ID" value="KAL3317625.1"/>
    <property type="molecule type" value="Genomic_DNA"/>
</dbReference>
<organism evidence="1 2">
    <name type="scientific">Cichlidogyrus casuarinus</name>
    <dbReference type="NCBI Taxonomy" id="1844966"/>
    <lineage>
        <taxon>Eukaryota</taxon>
        <taxon>Metazoa</taxon>
        <taxon>Spiralia</taxon>
        <taxon>Lophotrochozoa</taxon>
        <taxon>Platyhelminthes</taxon>
        <taxon>Monogenea</taxon>
        <taxon>Monopisthocotylea</taxon>
        <taxon>Dactylogyridea</taxon>
        <taxon>Ancyrocephalidae</taxon>
        <taxon>Cichlidogyrus</taxon>
    </lineage>
</organism>